<feature type="region of interest" description="Disordered" evidence="2">
    <location>
        <begin position="179"/>
        <end position="252"/>
    </location>
</feature>
<keyword evidence="4" id="KW-1185">Reference proteome</keyword>
<feature type="region of interest" description="Disordered" evidence="2">
    <location>
        <begin position="1"/>
        <end position="163"/>
    </location>
</feature>
<sequence>MPADLYGREVKRRKQSDVASSSSISSSSFLSLKAELAKHHSSSSGSGSGSGSSSRPTRDEAEGSTTSNSSSHQRNEYSLPSSSSSSKRRGEAGGTSLLSGSFGKPNRKLPAHLRPSPSTALRAAKDVSSLSYSSGGKKGKIPSGSTSTLSSWSSTPSAHLERDRNLVLERKARLYDQLKHGLSGGVEEEDLREEGRLGGLIDWERKIEEGGSGSESESEGEGGSDERGGEGEETIEFQDELGRTRRLPRSQVPMAQLIEMKRREEENEAANIPLLHGPQQHFPILTTSSAPHHLDENVTPEEQHFDASAEVRNRGAGFYRFTAGNEEERKRQMAGLKEERERTLRERERRERERERGADAQADGEGGGGGGESGAPAGGTAPSGNGIKLTKGERRLAERRELIEARRREVAAAKRHDAGQDEEAGSSIAAHAEAEAGKSTPGSNKSAAVTEEERRQRERQERAIDQFLDEVDEEYRSRLT</sequence>
<feature type="compositionally biased region" description="Low complexity" evidence="2">
    <location>
        <begin position="17"/>
        <end position="31"/>
    </location>
</feature>
<evidence type="ECO:0000256" key="2">
    <source>
        <dbReference type="SAM" id="MobiDB-lite"/>
    </source>
</evidence>
<feature type="compositionally biased region" description="Low complexity" evidence="2">
    <location>
        <begin position="126"/>
        <end position="157"/>
    </location>
</feature>
<dbReference type="Proteomes" id="UP000245942">
    <property type="component" value="Unassembled WGS sequence"/>
</dbReference>
<evidence type="ECO:0000256" key="1">
    <source>
        <dbReference type="ARBA" id="ARBA00023054"/>
    </source>
</evidence>
<evidence type="ECO:0000313" key="4">
    <source>
        <dbReference type="Proteomes" id="UP000245942"/>
    </source>
</evidence>
<dbReference type="GO" id="GO:0005634">
    <property type="term" value="C:nucleus"/>
    <property type="evidence" value="ECO:0007669"/>
    <property type="project" value="TreeGrafter"/>
</dbReference>
<organism evidence="3 4">
    <name type="scientific">Pseudomicrostroma glucosiphilum</name>
    <dbReference type="NCBI Taxonomy" id="1684307"/>
    <lineage>
        <taxon>Eukaryota</taxon>
        <taxon>Fungi</taxon>
        <taxon>Dikarya</taxon>
        <taxon>Basidiomycota</taxon>
        <taxon>Ustilaginomycotina</taxon>
        <taxon>Exobasidiomycetes</taxon>
        <taxon>Microstromatales</taxon>
        <taxon>Microstromatales incertae sedis</taxon>
        <taxon>Pseudomicrostroma</taxon>
    </lineage>
</organism>
<feature type="compositionally biased region" description="Basic and acidic residues" evidence="2">
    <location>
        <begin position="326"/>
        <end position="358"/>
    </location>
</feature>
<evidence type="ECO:0000313" key="3">
    <source>
        <dbReference type="EMBL" id="PWN20217.1"/>
    </source>
</evidence>
<name>A0A316U4P1_9BASI</name>
<gene>
    <name evidence="3" type="ORF">BCV69DRAFT_312825</name>
</gene>
<dbReference type="EMBL" id="KZ819328">
    <property type="protein sequence ID" value="PWN20217.1"/>
    <property type="molecule type" value="Genomic_DNA"/>
</dbReference>
<feature type="compositionally biased region" description="Basic and acidic residues" evidence="2">
    <location>
        <begin position="451"/>
        <end position="464"/>
    </location>
</feature>
<feature type="region of interest" description="Disordered" evidence="2">
    <location>
        <begin position="322"/>
        <end position="480"/>
    </location>
</feature>
<feature type="compositionally biased region" description="Gly residues" evidence="2">
    <location>
        <begin position="364"/>
        <end position="377"/>
    </location>
</feature>
<dbReference type="STRING" id="1684307.A0A316U4P1"/>
<feature type="compositionally biased region" description="Polar residues" evidence="2">
    <location>
        <begin position="63"/>
        <end position="80"/>
    </location>
</feature>
<keyword evidence="1" id="KW-0175">Coiled coil</keyword>
<feature type="compositionally biased region" description="Basic and acidic residues" evidence="2">
    <location>
        <begin position="390"/>
        <end position="419"/>
    </location>
</feature>
<dbReference type="RefSeq" id="XP_025347377.1">
    <property type="nucleotide sequence ID" value="XM_025494975.1"/>
</dbReference>
<accession>A0A316U4P1</accession>
<dbReference type="Pfam" id="PF13300">
    <property type="entry name" value="DUF4078"/>
    <property type="match status" value="1"/>
</dbReference>
<dbReference type="GeneID" id="37016709"/>
<protein>
    <submittedName>
        <fullName evidence="3">Uncharacterized protein</fullName>
    </submittedName>
</protein>
<feature type="region of interest" description="Disordered" evidence="2">
    <location>
        <begin position="274"/>
        <end position="295"/>
    </location>
</feature>
<dbReference type="AlphaFoldDB" id="A0A316U4P1"/>
<dbReference type="InterPro" id="IPR025066">
    <property type="entry name" value="CCDC174-like"/>
</dbReference>
<dbReference type="OrthoDB" id="333551at2759"/>
<proteinExistence type="predicted"/>
<dbReference type="PANTHER" id="PTHR15885:SF1">
    <property type="entry name" value="COILED-COIL DOMAIN-CONTAINING PROTEIN 174"/>
    <property type="match status" value="1"/>
</dbReference>
<reference evidence="3 4" key="1">
    <citation type="journal article" date="2018" name="Mol. Biol. Evol.">
        <title>Broad Genomic Sampling Reveals a Smut Pathogenic Ancestry of the Fungal Clade Ustilaginomycotina.</title>
        <authorList>
            <person name="Kijpornyongpan T."/>
            <person name="Mondo S.J."/>
            <person name="Barry K."/>
            <person name="Sandor L."/>
            <person name="Lee J."/>
            <person name="Lipzen A."/>
            <person name="Pangilinan J."/>
            <person name="LaButti K."/>
            <person name="Hainaut M."/>
            <person name="Henrissat B."/>
            <person name="Grigoriev I.V."/>
            <person name="Spatafora J.W."/>
            <person name="Aime M.C."/>
        </authorList>
    </citation>
    <scope>NUCLEOTIDE SEQUENCE [LARGE SCALE GENOMIC DNA]</scope>
    <source>
        <strain evidence="3 4">MCA 4718</strain>
    </source>
</reference>
<dbReference type="PANTHER" id="PTHR15885">
    <property type="entry name" value="COILED-COIL DOMAIN-CONTAINING PROTEIN 174"/>
    <property type="match status" value="1"/>
</dbReference>